<name>A0A1H5PH21_9MICC</name>
<reference evidence="1 2" key="1">
    <citation type="submission" date="2016-10" db="EMBL/GenBank/DDBJ databases">
        <authorList>
            <person name="de Groot N.N."/>
        </authorList>
    </citation>
    <scope>NUCLEOTIDE SEQUENCE [LARGE SCALE GENOMIC DNA]</scope>
    <source>
        <strain evidence="1 2">DSM 22274</strain>
    </source>
</reference>
<dbReference type="RefSeq" id="WP_280138654.1">
    <property type="nucleotide sequence ID" value="NZ_FNTV01000002.1"/>
</dbReference>
<dbReference type="EMBL" id="FNTV01000002">
    <property type="protein sequence ID" value="SEF12934.1"/>
    <property type="molecule type" value="Genomic_DNA"/>
</dbReference>
<gene>
    <name evidence="1" type="ORF">SAMN04489740_4308</name>
</gene>
<accession>A0A1H5PH21</accession>
<dbReference type="Proteomes" id="UP000182725">
    <property type="component" value="Unassembled WGS sequence"/>
</dbReference>
<evidence type="ECO:0000313" key="2">
    <source>
        <dbReference type="Proteomes" id="UP000182725"/>
    </source>
</evidence>
<sequence length="40" mass="4098">MARDVTAVLGQLISETATGLIIFSISLTMDAVASISSNTV</sequence>
<protein>
    <submittedName>
        <fullName evidence="1">Uncharacterized protein</fullName>
    </submittedName>
</protein>
<proteinExistence type="predicted"/>
<evidence type="ECO:0000313" key="1">
    <source>
        <dbReference type="EMBL" id="SEF12934.1"/>
    </source>
</evidence>
<dbReference type="AlphaFoldDB" id="A0A1H5PH21"/>
<organism evidence="1 2">
    <name type="scientific">Arthrobacter alpinus</name>
    <dbReference type="NCBI Taxonomy" id="656366"/>
    <lineage>
        <taxon>Bacteria</taxon>
        <taxon>Bacillati</taxon>
        <taxon>Actinomycetota</taxon>
        <taxon>Actinomycetes</taxon>
        <taxon>Micrococcales</taxon>
        <taxon>Micrococcaceae</taxon>
        <taxon>Arthrobacter</taxon>
    </lineage>
</organism>